<accession>W7QS07</accession>
<dbReference type="PANTHER" id="PTHR30390:SF6">
    <property type="entry name" value="DNAA INITIATOR-ASSOCIATING PROTEIN DIAA"/>
    <property type="match status" value="1"/>
</dbReference>
<dbReference type="Proteomes" id="UP000019276">
    <property type="component" value="Unassembled WGS sequence"/>
</dbReference>
<comment type="caution">
    <text evidence="2">The sequence shown here is derived from an EMBL/GenBank/DDBJ whole genome shotgun (WGS) entry which is preliminary data.</text>
</comment>
<dbReference type="EMBL" id="ARZY01000010">
    <property type="protein sequence ID" value="EWH10628.1"/>
    <property type="molecule type" value="Genomic_DNA"/>
</dbReference>
<dbReference type="GO" id="GO:0097367">
    <property type="term" value="F:carbohydrate derivative binding"/>
    <property type="evidence" value="ECO:0007669"/>
    <property type="project" value="InterPro"/>
</dbReference>
<keyword evidence="3" id="KW-1185">Reference proteome</keyword>
<dbReference type="OrthoDB" id="9810929at2"/>
<dbReference type="SUPFAM" id="SSF53697">
    <property type="entry name" value="SIS domain"/>
    <property type="match status" value="1"/>
</dbReference>
<dbReference type="PANTHER" id="PTHR30390">
    <property type="entry name" value="SEDOHEPTULOSE 7-PHOSPHATE ISOMERASE / DNAA INITIATOR-ASSOCIATING FACTOR FOR REPLICATION INITIATION"/>
    <property type="match status" value="1"/>
</dbReference>
<dbReference type="InterPro" id="IPR035461">
    <property type="entry name" value="GmhA/DiaA"/>
</dbReference>
<dbReference type="PATRIC" id="fig|1328313.3.peg.1500"/>
<dbReference type="RefSeq" id="WP_035014048.1">
    <property type="nucleotide sequence ID" value="NZ_ARZY01000010.1"/>
</dbReference>
<dbReference type="STRING" id="1328313.DS2_07343"/>
<organism evidence="2 3">
    <name type="scientific">Catenovulum agarivorans DS-2</name>
    <dbReference type="NCBI Taxonomy" id="1328313"/>
    <lineage>
        <taxon>Bacteria</taxon>
        <taxon>Pseudomonadati</taxon>
        <taxon>Pseudomonadota</taxon>
        <taxon>Gammaproteobacteria</taxon>
        <taxon>Alteromonadales</taxon>
        <taxon>Alteromonadaceae</taxon>
        <taxon>Catenovulum</taxon>
    </lineage>
</organism>
<dbReference type="GO" id="GO:1901135">
    <property type="term" value="P:carbohydrate derivative metabolic process"/>
    <property type="evidence" value="ECO:0007669"/>
    <property type="project" value="InterPro"/>
</dbReference>
<protein>
    <submittedName>
        <fullName evidence="2">Phosphoheptose isomerase</fullName>
    </submittedName>
</protein>
<keyword evidence="2" id="KW-0413">Isomerase</keyword>
<dbReference type="InterPro" id="IPR001347">
    <property type="entry name" value="SIS_dom"/>
</dbReference>
<dbReference type="GO" id="GO:0016853">
    <property type="term" value="F:isomerase activity"/>
    <property type="evidence" value="ECO:0007669"/>
    <property type="project" value="UniProtKB-KW"/>
</dbReference>
<evidence type="ECO:0000313" key="2">
    <source>
        <dbReference type="EMBL" id="EWH10628.1"/>
    </source>
</evidence>
<dbReference type="CDD" id="cd05006">
    <property type="entry name" value="SIS_GmhA"/>
    <property type="match status" value="1"/>
</dbReference>
<proteinExistence type="predicted"/>
<dbReference type="Gene3D" id="3.40.50.10490">
    <property type="entry name" value="Glucose-6-phosphate isomerase like protein, domain 1"/>
    <property type="match status" value="1"/>
</dbReference>
<dbReference type="Pfam" id="PF13580">
    <property type="entry name" value="SIS_2"/>
    <property type="match status" value="1"/>
</dbReference>
<feature type="domain" description="SIS" evidence="1">
    <location>
        <begin position="34"/>
        <end position="194"/>
    </location>
</feature>
<sequence>MQELIKQSFTESIHTKIAALDVLAPIVEKAAETMLQALLAEKKILTCGDGLAHANAGILANALNYKLEHERPSLPAMALSSDAMATSMLSDDNQAYQQFSGQLRAIAQSGDVLVIVSSNMNSPVCLRAIEAALSKDMLVIALTGGDGGEVAGLLGPNDVEIRVPSDSPVRTNEVHQLVIHSIVDAIEKTLFPGM</sequence>
<dbReference type="eggNOG" id="COG0279">
    <property type="taxonomic scope" value="Bacteria"/>
</dbReference>
<reference evidence="2 3" key="1">
    <citation type="journal article" date="2014" name="Genome Announc.">
        <title>Draft Genome Sequence of the Agar-Degrading Bacterium Catenovulum sp. Strain DS-2, Isolated from Intestines of Haliotis diversicolor.</title>
        <authorList>
            <person name="Shan D."/>
            <person name="Li X."/>
            <person name="Gu Z."/>
            <person name="Wei G."/>
            <person name="Gao Z."/>
            <person name="Shao Z."/>
        </authorList>
    </citation>
    <scope>NUCLEOTIDE SEQUENCE [LARGE SCALE GENOMIC DNA]</scope>
    <source>
        <strain evidence="2 3">DS-2</strain>
    </source>
</reference>
<dbReference type="InterPro" id="IPR046348">
    <property type="entry name" value="SIS_dom_sf"/>
</dbReference>
<dbReference type="PROSITE" id="PS51464">
    <property type="entry name" value="SIS"/>
    <property type="match status" value="1"/>
</dbReference>
<gene>
    <name evidence="2" type="ORF">DS2_07343</name>
</gene>
<evidence type="ECO:0000313" key="3">
    <source>
        <dbReference type="Proteomes" id="UP000019276"/>
    </source>
</evidence>
<dbReference type="InterPro" id="IPR050099">
    <property type="entry name" value="SIS_GmhA/DiaA_subfam"/>
</dbReference>
<evidence type="ECO:0000259" key="1">
    <source>
        <dbReference type="PROSITE" id="PS51464"/>
    </source>
</evidence>
<name>W7QS07_9ALTE</name>
<dbReference type="AlphaFoldDB" id="W7QS07"/>